<accession>A0A1K2I1L3</accession>
<keyword evidence="2" id="KW-1185">Reference proteome</keyword>
<dbReference type="InterPro" id="IPR029024">
    <property type="entry name" value="TerB-like"/>
</dbReference>
<gene>
    <name evidence="1" type="ORF">SAMN02983003_3447</name>
</gene>
<dbReference type="SUPFAM" id="SSF158682">
    <property type="entry name" value="TerB-like"/>
    <property type="match status" value="1"/>
</dbReference>
<dbReference type="Gene3D" id="1.10.3680.10">
    <property type="entry name" value="TerB-like"/>
    <property type="match status" value="1"/>
</dbReference>
<evidence type="ECO:0000313" key="1">
    <source>
        <dbReference type="EMBL" id="SFZ86269.1"/>
    </source>
</evidence>
<dbReference type="AlphaFoldDB" id="A0A1K2I1L3"/>
<sequence length="135" mass="14626">MPLAFQDALIQLMVATASSDVDISQLELDRIGTLVGRLPVFAGYGHDGIAVAANRCADRINGPDGLDGALDEIIAVIPERLHDTAYALAVEVAVVDLDLPQEQLRLLEMIRDRLAIDRLTTAAIEVAARARMRRP</sequence>
<protein>
    <recommendedName>
        <fullName evidence="3">Tellurite resistance protein TerB</fullName>
    </recommendedName>
</protein>
<dbReference type="EMBL" id="FPKU01000003">
    <property type="protein sequence ID" value="SFZ86269.1"/>
    <property type="molecule type" value="Genomic_DNA"/>
</dbReference>
<dbReference type="CDD" id="cd07176">
    <property type="entry name" value="terB"/>
    <property type="match status" value="1"/>
</dbReference>
<reference evidence="1 2" key="1">
    <citation type="submission" date="2016-11" db="EMBL/GenBank/DDBJ databases">
        <authorList>
            <person name="Jaros S."/>
            <person name="Januszkiewicz K."/>
            <person name="Wedrychowicz H."/>
        </authorList>
    </citation>
    <scope>NUCLEOTIDE SEQUENCE [LARGE SCALE GENOMIC DNA]</scope>
    <source>
        <strain evidence="1 2">ATCC 23634</strain>
    </source>
</reference>
<dbReference type="RefSeq" id="WP_072345721.1">
    <property type="nucleotide sequence ID" value="NZ_FPKU01000003.1"/>
</dbReference>
<dbReference type="STRING" id="665118.SAMN02983003_3447"/>
<proteinExistence type="predicted"/>
<dbReference type="Proteomes" id="UP000183447">
    <property type="component" value="Unassembled WGS sequence"/>
</dbReference>
<name>A0A1K2I1L3_9HYPH</name>
<organism evidence="1 2">
    <name type="scientific">Devosia enhydra</name>
    <dbReference type="NCBI Taxonomy" id="665118"/>
    <lineage>
        <taxon>Bacteria</taxon>
        <taxon>Pseudomonadati</taxon>
        <taxon>Pseudomonadota</taxon>
        <taxon>Alphaproteobacteria</taxon>
        <taxon>Hyphomicrobiales</taxon>
        <taxon>Devosiaceae</taxon>
        <taxon>Devosia</taxon>
    </lineage>
</organism>
<evidence type="ECO:0008006" key="3">
    <source>
        <dbReference type="Google" id="ProtNLM"/>
    </source>
</evidence>
<evidence type="ECO:0000313" key="2">
    <source>
        <dbReference type="Proteomes" id="UP000183447"/>
    </source>
</evidence>
<dbReference type="OrthoDB" id="8448017at2"/>